<dbReference type="GO" id="GO:0008168">
    <property type="term" value="F:methyltransferase activity"/>
    <property type="evidence" value="ECO:0007669"/>
    <property type="project" value="TreeGrafter"/>
</dbReference>
<dbReference type="Gene3D" id="3.40.50.150">
    <property type="entry name" value="Vaccinia Virus protein VP39"/>
    <property type="match status" value="1"/>
</dbReference>
<dbReference type="EMBL" id="JAQJAN010000012">
    <property type="protein sequence ID" value="KAJ5716527.1"/>
    <property type="molecule type" value="Genomic_DNA"/>
</dbReference>
<dbReference type="PANTHER" id="PTHR43591:SF24">
    <property type="entry name" value="2-METHOXY-6-POLYPRENYL-1,4-BENZOQUINOL METHYLASE, MITOCHONDRIAL"/>
    <property type="match status" value="1"/>
</dbReference>
<proteinExistence type="predicted"/>
<sequence>MQIPDAPPSRVPADERMFETYESCHLVTVLSDSGEEENTLFRAPIIQKPLHILDIGTGKGTWAIEVADMLPETTVRGVDLFPPPVSWLPPNCILEVDDILEDWTWRDPFDLIHLRILDCAFTAEETENVYKQCYDHMQPGGWIEQLEMSCFLECDDDSVAEDSILRTWGPRLTKAAEKAGRRFGIMHTMRDSIARAGFTDIHVKEYKLPVGPWPRDKRLKEIGSVNFHHWADGMDGYSMWLLTRYGDPVPWSKDEDEDMGEETAR</sequence>
<accession>A0AAD6HH48</accession>
<reference evidence="1" key="2">
    <citation type="submission" date="2023-01" db="EMBL/GenBank/DDBJ databases">
        <authorList>
            <person name="Petersen C."/>
        </authorList>
    </citation>
    <scope>NUCLEOTIDE SEQUENCE</scope>
    <source>
        <strain evidence="1">IBT 17514</strain>
    </source>
</reference>
<dbReference type="CDD" id="cd02440">
    <property type="entry name" value="AdoMet_MTases"/>
    <property type="match status" value="1"/>
</dbReference>
<name>A0AAD6HH48_9EURO</name>
<gene>
    <name evidence="1" type="ORF">N7493_008438</name>
</gene>
<dbReference type="InterPro" id="IPR029063">
    <property type="entry name" value="SAM-dependent_MTases_sf"/>
</dbReference>
<evidence type="ECO:0008006" key="3">
    <source>
        <dbReference type="Google" id="ProtNLM"/>
    </source>
</evidence>
<dbReference type="PANTHER" id="PTHR43591">
    <property type="entry name" value="METHYLTRANSFERASE"/>
    <property type="match status" value="1"/>
</dbReference>
<comment type="caution">
    <text evidence="1">The sequence shown here is derived from an EMBL/GenBank/DDBJ whole genome shotgun (WGS) entry which is preliminary data.</text>
</comment>
<evidence type="ECO:0000313" key="2">
    <source>
        <dbReference type="Proteomes" id="UP001215712"/>
    </source>
</evidence>
<reference evidence="1" key="1">
    <citation type="journal article" date="2023" name="IMA Fungus">
        <title>Comparative genomic study of the Penicillium genus elucidates a diverse pangenome and 15 lateral gene transfer events.</title>
        <authorList>
            <person name="Petersen C."/>
            <person name="Sorensen T."/>
            <person name="Nielsen M.R."/>
            <person name="Sondergaard T.E."/>
            <person name="Sorensen J.L."/>
            <person name="Fitzpatrick D.A."/>
            <person name="Frisvad J.C."/>
            <person name="Nielsen K.L."/>
        </authorList>
    </citation>
    <scope>NUCLEOTIDE SEQUENCE</scope>
    <source>
        <strain evidence="1">IBT 17514</strain>
    </source>
</reference>
<dbReference type="Pfam" id="PF13489">
    <property type="entry name" value="Methyltransf_23"/>
    <property type="match status" value="1"/>
</dbReference>
<dbReference type="AlphaFoldDB" id="A0AAD6HH48"/>
<dbReference type="SUPFAM" id="SSF53335">
    <property type="entry name" value="S-adenosyl-L-methionine-dependent methyltransferases"/>
    <property type="match status" value="1"/>
</dbReference>
<protein>
    <recommendedName>
        <fullName evidence="3">Methyltransferase domain-containing protein</fullName>
    </recommendedName>
</protein>
<dbReference type="Proteomes" id="UP001215712">
    <property type="component" value="Unassembled WGS sequence"/>
</dbReference>
<evidence type="ECO:0000313" key="1">
    <source>
        <dbReference type="EMBL" id="KAJ5716527.1"/>
    </source>
</evidence>
<keyword evidence="2" id="KW-1185">Reference proteome</keyword>
<organism evidence="1 2">
    <name type="scientific">Penicillium malachiteum</name>
    <dbReference type="NCBI Taxonomy" id="1324776"/>
    <lineage>
        <taxon>Eukaryota</taxon>
        <taxon>Fungi</taxon>
        <taxon>Dikarya</taxon>
        <taxon>Ascomycota</taxon>
        <taxon>Pezizomycotina</taxon>
        <taxon>Eurotiomycetes</taxon>
        <taxon>Eurotiomycetidae</taxon>
        <taxon>Eurotiales</taxon>
        <taxon>Aspergillaceae</taxon>
        <taxon>Penicillium</taxon>
    </lineage>
</organism>